<sequence length="572" mass="65312">MKRRTVLTLFLSCCFILGGINFTQTKAETVSKPIISSDFLKADGKQLKNDYGRGNIVQLKGTNAGGYMLQEFWMCPTNYSSDNNYKVNCQMDIYKTLKERFGESKMRDLVNVYEDNYWTEKDFDNCESLGINCIRLPLWYMNFVDFDGNMLDNAFDRIDWFIQEAGKRGIYVIIDMHGAPGSQNGSDHSGIDGGNNKQGESQFFWGNNAAANQQLYYNIWAKIAEHYKDNPTVAGYDLLNEPFCTYRYNSSYSDSDLHNLLWGIYDKAYDTIRNIDKNHVIIMEATWDPIDLPDPSNYGWNNVMYEYHNYLYDDYDNANGGQIENMKKKLNAITKADYNVPSYMGEFAYMNNTKAWSDGIKLLDDYGINWTTWTYKVTGTNNNWGLYNQSGLDPVNVSSDSEASIRNKWSKVGNSYPNTELIKSIKQYFIDETKSLSDGNYYISSFGNKIVTSEDGGKKPLIANKNSYEGAMESFQVINNYDGTVSLKSNANGKYVCAVLDESNQLIARSDKINDWEKFKLVKVSDSQYGLYCPSNNKYVKSDFNDNNNNGILKAVSDSISGWEAFTFNSIK</sequence>
<dbReference type="PANTHER" id="PTHR31297:SF13">
    <property type="entry name" value="PUTATIVE-RELATED"/>
    <property type="match status" value="1"/>
</dbReference>
<dbReference type="InterPro" id="IPR001547">
    <property type="entry name" value="Glyco_hydro_5"/>
</dbReference>
<dbReference type="EMBL" id="BKBC01000056">
    <property type="protein sequence ID" value="GEQ22674.1"/>
    <property type="molecule type" value="Genomic_DNA"/>
</dbReference>
<keyword evidence="1 3" id="KW-0378">Hydrolase</keyword>
<dbReference type="Gene3D" id="2.80.10.50">
    <property type="match status" value="1"/>
</dbReference>
<dbReference type="InterPro" id="IPR008999">
    <property type="entry name" value="Actin-crosslinking"/>
</dbReference>
<dbReference type="RefSeq" id="WP_146869011.1">
    <property type="nucleotide sequence ID" value="NZ_BKBC01000056.1"/>
</dbReference>
<evidence type="ECO:0000256" key="3">
    <source>
        <dbReference type="RuleBase" id="RU361153"/>
    </source>
</evidence>
<accession>A0A512TQW7</accession>
<dbReference type="AlphaFoldDB" id="A0A512TQW7"/>
<dbReference type="Pfam" id="PF00150">
    <property type="entry name" value="Cellulase"/>
    <property type="match status" value="1"/>
</dbReference>
<keyword evidence="2 3" id="KW-0326">Glycosidase</keyword>
<name>A0A512TQW7_CLOBU</name>
<proteinExistence type="inferred from homology"/>
<evidence type="ECO:0000313" key="6">
    <source>
        <dbReference type="Proteomes" id="UP000321089"/>
    </source>
</evidence>
<comment type="similarity">
    <text evidence="3">Belongs to the glycosyl hydrolase 5 (cellulase A) family.</text>
</comment>
<reference evidence="5 6" key="1">
    <citation type="submission" date="2019-07" db="EMBL/GenBank/DDBJ databases">
        <title>Whole genome shotgun sequence of Clostridium butyricum NBRC 3858.</title>
        <authorList>
            <person name="Hosoyama A."/>
            <person name="Uohara A."/>
            <person name="Ohji S."/>
            <person name="Ichikawa N."/>
        </authorList>
    </citation>
    <scope>NUCLEOTIDE SEQUENCE [LARGE SCALE GENOMIC DNA]</scope>
    <source>
        <strain evidence="5 6">NBRC 3858</strain>
    </source>
</reference>
<dbReference type="PANTHER" id="PTHR31297">
    <property type="entry name" value="GLUCAN ENDO-1,6-BETA-GLUCOSIDASE B"/>
    <property type="match status" value="1"/>
</dbReference>
<protein>
    <recommendedName>
        <fullName evidence="4">Glycoside hydrolase family 5 domain-containing protein</fullName>
    </recommendedName>
</protein>
<evidence type="ECO:0000256" key="2">
    <source>
        <dbReference type="ARBA" id="ARBA00023295"/>
    </source>
</evidence>
<dbReference type="InterPro" id="IPR017853">
    <property type="entry name" value="GH"/>
</dbReference>
<organism evidence="5 6">
    <name type="scientific">Clostridium butyricum</name>
    <dbReference type="NCBI Taxonomy" id="1492"/>
    <lineage>
        <taxon>Bacteria</taxon>
        <taxon>Bacillati</taxon>
        <taxon>Bacillota</taxon>
        <taxon>Clostridia</taxon>
        <taxon>Eubacteriales</taxon>
        <taxon>Clostridiaceae</taxon>
        <taxon>Clostridium</taxon>
    </lineage>
</organism>
<dbReference type="SUPFAM" id="SSF50405">
    <property type="entry name" value="Actin-crosslinking proteins"/>
    <property type="match status" value="1"/>
</dbReference>
<dbReference type="InterPro" id="IPR050386">
    <property type="entry name" value="Glycosyl_hydrolase_5"/>
</dbReference>
<dbReference type="Gene3D" id="3.20.20.80">
    <property type="entry name" value="Glycosidases"/>
    <property type="match status" value="1"/>
</dbReference>
<feature type="domain" description="Glycoside hydrolase family 5" evidence="4">
    <location>
        <begin position="114"/>
        <end position="376"/>
    </location>
</feature>
<dbReference type="GO" id="GO:0005576">
    <property type="term" value="C:extracellular region"/>
    <property type="evidence" value="ECO:0007669"/>
    <property type="project" value="TreeGrafter"/>
</dbReference>
<dbReference type="GO" id="GO:0009986">
    <property type="term" value="C:cell surface"/>
    <property type="evidence" value="ECO:0007669"/>
    <property type="project" value="TreeGrafter"/>
</dbReference>
<dbReference type="GO" id="GO:0008422">
    <property type="term" value="F:beta-glucosidase activity"/>
    <property type="evidence" value="ECO:0007669"/>
    <property type="project" value="TreeGrafter"/>
</dbReference>
<evidence type="ECO:0000256" key="1">
    <source>
        <dbReference type="ARBA" id="ARBA00022801"/>
    </source>
</evidence>
<dbReference type="GO" id="GO:0009251">
    <property type="term" value="P:glucan catabolic process"/>
    <property type="evidence" value="ECO:0007669"/>
    <property type="project" value="TreeGrafter"/>
</dbReference>
<comment type="caution">
    <text evidence="5">The sequence shown here is derived from an EMBL/GenBank/DDBJ whole genome shotgun (WGS) entry which is preliminary data.</text>
</comment>
<evidence type="ECO:0000313" key="5">
    <source>
        <dbReference type="EMBL" id="GEQ22674.1"/>
    </source>
</evidence>
<dbReference type="Proteomes" id="UP000321089">
    <property type="component" value="Unassembled WGS sequence"/>
</dbReference>
<gene>
    <name evidence="5" type="ORF">CBU02nite_31800</name>
</gene>
<dbReference type="CDD" id="cd00257">
    <property type="entry name" value="beta-trefoil_FSCN-like"/>
    <property type="match status" value="1"/>
</dbReference>
<evidence type="ECO:0000259" key="4">
    <source>
        <dbReference type="Pfam" id="PF00150"/>
    </source>
</evidence>
<dbReference type="SUPFAM" id="SSF51445">
    <property type="entry name" value="(Trans)glycosidases"/>
    <property type="match status" value="1"/>
</dbReference>